<organism evidence="1 2">
    <name type="scientific">Fimbriiglobus ruber</name>
    <dbReference type="NCBI Taxonomy" id="1908690"/>
    <lineage>
        <taxon>Bacteria</taxon>
        <taxon>Pseudomonadati</taxon>
        <taxon>Planctomycetota</taxon>
        <taxon>Planctomycetia</taxon>
        <taxon>Gemmatales</taxon>
        <taxon>Gemmataceae</taxon>
        <taxon>Fimbriiglobus</taxon>
    </lineage>
</organism>
<gene>
    <name evidence="1" type="ORF">FRUB_10418</name>
</gene>
<dbReference type="AlphaFoldDB" id="A0A225DE94"/>
<keyword evidence="2" id="KW-1185">Reference proteome</keyword>
<comment type="caution">
    <text evidence="1">The sequence shown here is derived from an EMBL/GenBank/DDBJ whole genome shotgun (WGS) entry which is preliminary data.</text>
</comment>
<reference evidence="2" key="1">
    <citation type="submission" date="2017-06" db="EMBL/GenBank/DDBJ databases">
        <title>Genome analysis of Fimbriiglobus ruber SP5, the first member of the order Planctomycetales with confirmed chitinolytic capability.</title>
        <authorList>
            <person name="Ravin N.V."/>
            <person name="Rakitin A.L."/>
            <person name="Ivanova A.A."/>
            <person name="Beletsky A.V."/>
            <person name="Kulichevskaya I.S."/>
            <person name="Mardanov A.V."/>
            <person name="Dedysh S.N."/>
        </authorList>
    </citation>
    <scope>NUCLEOTIDE SEQUENCE [LARGE SCALE GENOMIC DNA]</scope>
    <source>
        <strain evidence="2">SP5</strain>
    </source>
</reference>
<evidence type="ECO:0000313" key="2">
    <source>
        <dbReference type="Proteomes" id="UP000214646"/>
    </source>
</evidence>
<evidence type="ECO:0000313" key="1">
    <source>
        <dbReference type="EMBL" id="OWK34447.1"/>
    </source>
</evidence>
<proteinExistence type="predicted"/>
<accession>A0A225DE94</accession>
<name>A0A225DE94_9BACT</name>
<dbReference type="Proteomes" id="UP000214646">
    <property type="component" value="Unassembled WGS sequence"/>
</dbReference>
<protein>
    <submittedName>
        <fullName evidence="1">Uncharacterized protein</fullName>
    </submittedName>
</protein>
<sequence>MTLTADGWRADFSDLASFSVITDCCELLGILRPEMKKPQFQRVRCFILGLA</sequence>
<dbReference type="EMBL" id="NIDE01000020">
    <property type="protein sequence ID" value="OWK34447.1"/>
    <property type="molecule type" value="Genomic_DNA"/>
</dbReference>